<dbReference type="AlphaFoldDB" id="A0A920C9Y5"/>
<comment type="caution">
    <text evidence="1">The sequence shown here is derived from an EMBL/GenBank/DDBJ whole genome shotgun (WGS) entry which is preliminary data.</text>
</comment>
<protein>
    <submittedName>
        <fullName evidence="1">Uncharacterized protein</fullName>
    </submittedName>
</protein>
<keyword evidence="2" id="KW-1185">Reference proteome</keyword>
<dbReference type="Proteomes" id="UP000679779">
    <property type="component" value="Unassembled WGS sequence"/>
</dbReference>
<dbReference type="SUPFAM" id="SSF52540">
    <property type="entry name" value="P-loop containing nucleoside triphosphate hydrolases"/>
    <property type="match status" value="1"/>
</dbReference>
<evidence type="ECO:0000313" key="1">
    <source>
        <dbReference type="EMBL" id="GIO31781.1"/>
    </source>
</evidence>
<evidence type="ECO:0000313" key="2">
    <source>
        <dbReference type="Proteomes" id="UP000679779"/>
    </source>
</evidence>
<proteinExistence type="predicted"/>
<accession>A0A920C9Y5</accession>
<gene>
    <name evidence="1" type="ORF">J2TS6_29220</name>
</gene>
<name>A0A920C9Y5_9BACL</name>
<sequence>MRTTSKQYRVLYHLDGTDVIYEVAEYIVESLIRTNQNIMKIAIVGATRSGKNNILKCLTNETARRSLGIKYFSSMDQAKDWLVSERY</sequence>
<organism evidence="1 2">
    <name type="scientific">Paenibacillus albilobatus</name>
    <dbReference type="NCBI Taxonomy" id="2716884"/>
    <lineage>
        <taxon>Bacteria</taxon>
        <taxon>Bacillati</taxon>
        <taxon>Bacillota</taxon>
        <taxon>Bacilli</taxon>
        <taxon>Bacillales</taxon>
        <taxon>Paenibacillaceae</taxon>
        <taxon>Paenibacillus</taxon>
    </lineage>
</organism>
<reference evidence="1" key="1">
    <citation type="submission" date="2021-03" db="EMBL/GenBank/DDBJ databases">
        <title>Antimicrobial resistance genes in bacteria isolated from Japanese honey, and their potential for conferring macrolide and lincosamide resistance in the American foulbrood pathogen Paenibacillus larvae.</title>
        <authorList>
            <person name="Okamoto M."/>
            <person name="Kumagai M."/>
            <person name="Kanamori H."/>
            <person name="Takamatsu D."/>
        </authorList>
    </citation>
    <scope>NUCLEOTIDE SEQUENCE</scope>
    <source>
        <strain evidence="1">J2TS6</strain>
    </source>
</reference>
<dbReference type="EMBL" id="BORQ01000003">
    <property type="protein sequence ID" value="GIO31781.1"/>
    <property type="molecule type" value="Genomic_DNA"/>
</dbReference>
<dbReference type="InterPro" id="IPR027417">
    <property type="entry name" value="P-loop_NTPase"/>
</dbReference>